<evidence type="ECO:0000256" key="3">
    <source>
        <dbReference type="ARBA" id="ARBA00022670"/>
    </source>
</evidence>
<dbReference type="EC" id="3.4.-.-" evidence="10"/>
<dbReference type="InterPro" id="IPR047272">
    <property type="entry name" value="S49_SppA_C"/>
</dbReference>
<feature type="active site" description="Nucleophile" evidence="7">
    <location>
        <position position="388"/>
    </location>
</feature>
<dbReference type="Pfam" id="PF01343">
    <property type="entry name" value="Peptidase_S49"/>
    <property type="match status" value="2"/>
</dbReference>
<protein>
    <submittedName>
        <fullName evidence="10">Signal peptide peptidase SppA, 67K type</fullName>
        <ecNumber evidence="10">3.4.-.-</ecNumber>
    </submittedName>
</protein>
<dbReference type="EMBL" id="JNHM01000017">
    <property type="protein sequence ID" value="KDS55025.1"/>
    <property type="molecule type" value="Genomic_DNA"/>
</dbReference>
<feature type="domain" description="Peptidase S49" evidence="9">
    <location>
        <begin position="372"/>
        <end position="528"/>
    </location>
</feature>
<dbReference type="InterPro" id="IPR002142">
    <property type="entry name" value="Peptidase_S49"/>
</dbReference>
<name>A0A069SM47_PHOVU</name>
<sequence length="593" mass="65877">MKDFLKFTFASVIGVILAGVVFTILGIITLVGIVASSDTETVVKDNSIFVLDFKGSLSERVQENPLQQLLGEEFEAYGLDDILASIKKAKDNDKIKGIYIQPSYLEASYASLEEIRNALLDFKESGKFIVAYADQYAQGMYYLSSVADKIIINPQGSIGWHGAGMQPVFFKNLVSKLGLEVQVFRVGTYKSAVEPFIATEMSPANREQMTECLESVWHRILADVSDSRRIPTDTLNAYADRYMDFCQAEEYIQCKLADTLMYKDEVISYLKQLSGRDENDKLNSLFIEDMINVKKNVPKDKSGNIIAVYYAYGEILDAPGSSTEDCIDVQKMCKDLRKLRDNDDVKAVVLRVNSPGGSAYGSDQIWREVVRLKEKKPVIVSMGDYAASGGYYISCAANRIFADPTTLTGSIGIFGMMYSGEKLFTETLGLNFDVVKTNKMADLGASLGPVLTRPLNASEQELMQNYVNRGYKLFVNRCAEGRKMSTEAIEKVAEGRVWTGAMAKDLGLVDELGGIDKALNAAATQAGIENYSIIGYPEKENIFASLLGNQKKHYINSEIKEYLGSYYNSFKALENIKDANCIQARMPFDPNIQ</sequence>
<dbReference type="InterPro" id="IPR029045">
    <property type="entry name" value="ClpP/crotonase-like_dom_sf"/>
</dbReference>
<dbReference type="RefSeq" id="WP_005845055.1">
    <property type="nucleotide sequence ID" value="NZ_JNHM01000017.1"/>
</dbReference>
<keyword evidence="5" id="KW-0720">Serine protease</keyword>
<accession>A0A069SM47</accession>
<comment type="similarity">
    <text evidence="2">Belongs to the peptidase S49 family.</text>
</comment>
<dbReference type="GO" id="GO:0008236">
    <property type="term" value="F:serine-type peptidase activity"/>
    <property type="evidence" value="ECO:0007669"/>
    <property type="project" value="UniProtKB-KW"/>
</dbReference>
<evidence type="ECO:0000259" key="9">
    <source>
        <dbReference type="Pfam" id="PF01343"/>
    </source>
</evidence>
<dbReference type="PATRIC" id="fig|1339352.3.peg.1341"/>
<evidence type="ECO:0000256" key="7">
    <source>
        <dbReference type="PIRSR" id="PIRSR001217-1"/>
    </source>
</evidence>
<comment type="caution">
    <text evidence="10">The sequence shown here is derived from an EMBL/GenBank/DDBJ whole genome shotgun (WGS) entry which is preliminary data.</text>
</comment>
<evidence type="ECO:0000256" key="4">
    <source>
        <dbReference type="ARBA" id="ARBA00022801"/>
    </source>
</evidence>
<dbReference type="GO" id="GO:0016020">
    <property type="term" value="C:membrane"/>
    <property type="evidence" value="ECO:0007669"/>
    <property type="project" value="UniProtKB-SubCell"/>
</dbReference>
<dbReference type="PANTHER" id="PTHR33209:SF1">
    <property type="entry name" value="PEPTIDASE S49 DOMAIN-CONTAINING PROTEIN"/>
    <property type="match status" value="1"/>
</dbReference>
<dbReference type="CDD" id="cd07018">
    <property type="entry name" value="S49_SppA_67K_type"/>
    <property type="match status" value="1"/>
</dbReference>
<keyword evidence="4 10" id="KW-0378">Hydrolase</keyword>
<gene>
    <name evidence="10" type="primary">sppA</name>
    <name evidence="10" type="ORF">M099_1387</name>
</gene>
<evidence type="ECO:0000256" key="5">
    <source>
        <dbReference type="ARBA" id="ARBA00022825"/>
    </source>
</evidence>
<dbReference type="Proteomes" id="UP000027661">
    <property type="component" value="Unassembled WGS sequence"/>
</dbReference>
<reference evidence="10 11" key="1">
    <citation type="submission" date="2014-04" db="EMBL/GenBank/DDBJ databases">
        <authorList>
            <person name="Sears C."/>
            <person name="Carroll K."/>
            <person name="Sack B.R."/>
            <person name="Qadri F."/>
            <person name="Myers L.L."/>
            <person name="Chung G.-T."/>
            <person name="Escheverria P."/>
            <person name="Fraser C.M."/>
            <person name="Sadzewicz L."/>
            <person name="Shefchek K.A."/>
            <person name="Tallon L."/>
            <person name="Das S.P."/>
            <person name="Daugherty S."/>
            <person name="Mongodin E.F."/>
        </authorList>
    </citation>
    <scope>NUCLEOTIDE SEQUENCE [LARGE SCALE GENOMIC DNA]</scope>
    <source>
        <strain evidence="10 11">3975 RP4</strain>
    </source>
</reference>
<dbReference type="NCBIfam" id="TIGR00705">
    <property type="entry name" value="SppA_67K"/>
    <property type="match status" value="1"/>
</dbReference>
<evidence type="ECO:0000256" key="2">
    <source>
        <dbReference type="ARBA" id="ARBA00008683"/>
    </source>
</evidence>
<feature type="transmembrane region" description="Helical" evidence="8">
    <location>
        <begin position="12"/>
        <end position="35"/>
    </location>
</feature>
<keyword evidence="8" id="KW-0812">Transmembrane</keyword>
<feature type="domain" description="Peptidase S49" evidence="9">
    <location>
        <begin position="122"/>
        <end position="274"/>
    </location>
</feature>
<evidence type="ECO:0000313" key="10">
    <source>
        <dbReference type="EMBL" id="KDS55025.1"/>
    </source>
</evidence>
<proteinExistence type="inferred from homology"/>
<dbReference type="GeneID" id="5302570"/>
<organism evidence="10 11">
    <name type="scientific">Phocaeicola vulgatus str. 3975 RP4</name>
    <dbReference type="NCBI Taxonomy" id="1339352"/>
    <lineage>
        <taxon>Bacteria</taxon>
        <taxon>Pseudomonadati</taxon>
        <taxon>Bacteroidota</taxon>
        <taxon>Bacteroidia</taxon>
        <taxon>Bacteroidales</taxon>
        <taxon>Bacteroidaceae</taxon>
        <taxon>Phocaeicola</taxon>
    </lineage>
</organism>
<keyword evidence="8" id="KW-1133">Transmembrane helix</keyword>
<dbReference type="GO" id="GO:0006465">
    <property type="term" value="P:signal peptide processing"/>
    <property type="evidence" value="ECO:0007669"/>
    <property type="project" value="InterPro"/>
</dbReference>
<feature type="active site" description="Proton donor/acceptor" evidence="7">
    <location>
        <position position="190"/>
    </location>
</feature>
<dbReference type="PANTHER" id="PTHR33209">
    <property type="entry name" value="PROTEASE 4"/>
    <property type="match status" value="1"/>
</dbReference>
<keyword evidence="6 8" id="KW-0472">Membrane</keyword>
<dbReference type="PIRSF" id="PIRSF001217">
    <property type="entry name" value="Protease_4_SppA"/>
    <property type="match status" value="1"/>
</dbReference>
<evidence type="ECO:0000256" key="8">
    <source>
        <dbReference type="SAM" id="Phobius"/>
    </source>
</evidence>
<dbReference type="SUPFAM" id="SSF52096">
    <property type="entry name" value="ClpP/crotonase"/>
    <property type="match status" value="2"/>
</dbReference>
<dbReference type="CDD" id="cd07023">
    <property type="entry name" value="S49_Sppa_N_C"/>
    <property type="match status" value="1"/>
</dbReference>
<dbReference type="AlphaFoldDB" id="A0A069SM47"/>
<evidence type="ECO:0000256" key="1">
    <source>
        <dbReference type="ARBA" id="ARBA00004370"/>
    </source>
</evidence>
<dbReference type="NCBIfam" id="TIGR00706">
    <property type="entry name" value="SppA_dom"/>
    <property type="match status" value="1"/>
</dbReference>
<comment type="subcellular location">
    <subcellularLocation>
        <location evidence="1">Membrane</location>
    </subcellularLocation>
</comment>
<evidence type="ECO:0000256" key="6">
    <source>
        <dbReference type="ARBA" id="ARBA00023136"/>
    </source>
</evidence>
<evidence type="ECO:0000313" key="11">
    <source>
        <dbReference type="Proteomes" id="UP000027661"/>
    </source>
</evidence>
<dbReference type="Gene3D" id="3.90.226.10">
    <property type="entry name" value="2-enoyl-CoA Hydratase, Chain A, domain 1"/>
    <property type="match status" value="3"/>
</dbReference>
<keyword evidence="3" id="KW-0645">Protease</keyword>
<dbReference type="InterPro" id="IPR004635">
    <property type="entry name" value="Pept_S49_SppA"/>
</dbReference>
<dbReference type="InterPro" id="IPR004634">
    <property type="entry name" value="Pept_S49_pIV"/>
</dbReference>
<dbReference type="InterPro" id="IPR047217">
    <property type="entry name" value="S49_SppA_67K_type_N"/>
</dbReference>